<keyword evidence="2" id="KW-1185">Reference proteome</keyword>
<dbReference type="GeneID" id="89931574"/>
<organism evidence="1 2">
    <name type="scientific">Saxophila tyrrhenica</name>
    <dbReference type="NCBI Taxonomy" id="1690608"/>
    <lineage>
        <taxon>Eukaryota</taxon>
        <taxon>Fungi</taxon>
        <taxon>Dikarya</taxon>
        <taxon>Ascomycota</taxon>
        <taxon>Pezizomycotina</taxon>
        <taxon>Dothideomycetes</taxon>
        <taxon>Dothideomycetidae</taxon>
        <taxon>Mycosphaerellales</taxon>
        <taxon>Extremaceae</taxon>
        <taxon>Saxophila</taxon>
    </lineage>
</organism>
<gene>
    <name evidence="1" type="ORF">LTR77_010245</name>
</gene>
<reference evidence="1 2" key="1">
    <citation type="submission" date="2023-08" db="EMBL/GenBank/DDBJ databases">
        <title>Black Yeasts Isolated from many extreme environments.</title>
        <authorList>
            <person name="Coleine C."/>
            <person name="Stajich J.E."/>
            <person name="Selbmann L."/>
        </authorList>
    </citation>
    <scope>NUCLEOTIDE SEQUENCE [LARGE SCALE GENOMIC DNA]</scope>
    <source>
        <strain evidence="1 2">CCFEE 5935</strain>
    </source>
</reference>
<name>A0AAV9NW91_9PEZI</name>
<protein>
    <submittedName>
        <fullName evidence="1">Uncharacterized protein</fullName>
    </submittedName>
</protein>
<proteinExistence type="predicted"/>
<evidence type="ECO:0000313" key="2">
    <source>
        <dbReference type="Proteomes" id="UP001337655"/>
    </source>
</evidence>
<comment type="caution">
    <text evidence="1">The sequence shown here is derived from an EMBL/GenBank/DDBJ whole genome shotgun (WGS) entry which is preliminary data.</text>
</comment>
<dbReference type="EMBL" id="JAVRRT010000021">
    <property type="protein sequence ID" value="KAK5164154.1"/>
    <property type="molecule type" value="Genomic_DNA"/>
</dbReference>
<dbReference type="Proteomes" id="UP001337655">
    <property type="component" value="Unassembled WGS sequence"/>
</dbReference>
<dbReference type="RefSeq" id="XP_064654482.1">
    <property type="nucleotide sequence ID" value="XM_064807468.1"/>
</dbReference>
<evidence type="ECO:0000313" key="1">
    <source>
        <dbReference type="EMBL" id="KAK5164154.1"/>
    </source>
</evidence>
<accession>A0AAV9NW91</accession>
<dbReference type="AlphaFoldDB" id="A0AAV9NW91"/>
<sequence length="822" mass="90010">MTVDHLWFLFNTPGRPFDECSRMRVAAKGEADLCDGRDLYIDTSSSELRLFDSADPPVLRLLDPLYLAKAPALRLADWKARIKRLLSVRTLPRFLDVSGTSMSVEFEWLVANTPCMTWLQLLRDNWDSTHANEPRWSVPQNHDLAKVLSSKLVRADNGTSMALGDLYIGTSSILDEPLSAKMLPLLSVEDPGDKRWHSLEKLGLRVLPDLHMYMDVLLQLKDQATVAFDKSDIQRIYSAITDHLTDEHGVVRDVFDKEQLVYLHSPNPAKWVGLRKCRWSVPSCLTRLVALRHTYPDLRTFFCTELGIGDADTGDVVTHLLELKGRLDRIELAKEQLVLLSRFIALKHTGLGRTSELLNAEILSVREEAGALRAPADSGWFTADRARVGQCFQGRLWLLDFDMDQLALLQPLIARMGLQKHSLSAHVVERTEISGASSFNPAITNELRSKAPFISRLVPENHRESSLDKLAVIEVYLASSSIAWNSIPHKQLAEQLASVHRIDPSKEIFLLMILATNSIEAIEDALERANIGIHQPGSVTFPEDEDVAGDVSGLGSNAVTILGQQSGQAPRFTALPFGQKHAGFLGPPSSTASSIAGSVVRRSKAVPSLSHSIIDVARIEAAATAALLEDKTLVSISNQREAQMPKPPAALEADNAATSFGDDSIQPSTGTPSRAAGSTFDLSGMGAAIQSAAHMQSNSQSTGVSLALTQSSQFSAFLSATEAPEAYRDEVGHGGELFIYKFLKAKFNITDDCWTSHLRELAGLEPFLGDEGACADFTIDDQDMVFRIALWLTPEAVGGGFKGKTIHLEVKATVVVPRSLSA</sequence>